<comment type="similarity">
    <text evidence="3">Belongs to the glycosyl hydrolase 3 family.</text>
</comment>
<dbReference type="Gene3D" id="3.20.20.300">
    <property type="entry name" value="Glycoside hydrolase, family 3, N-terminal domain"/>
    <property type="match status" value="1"/>
</dbReference>
<evidence type="ECO:0000256" key="3">
    <source>
        <dbReference type="ARBA" id="ARBA00005336"/>
    </source>
</evidence>
<dbReference type="SMART" id="SM01217">
    <property type="entry name" value="Fn3_like"/>
    <property type="match status" value="1"/>
</dbReference>
<dbReference type="GO" id="GO:0030245">
    <property type="term" value="P:cellulose catabolic process"/>
    <property type="evidence" value="ECO:0007669"/>
    <property type="project" value="UniProtKB-KW"/>
</dbReference>
<dbReference type="Pfam" id="PF01915">
    <property type="entry name" value="Glyco_hydro_3_C"/>
    <property type="match status" value="1"/>
</dbReference>
<evidence type="ECO:0000256" key="11">
    <source>
        <dbReference type="SAM" id="SignalP"/>
    </source>
</evidence>
<keyword evidence="7" id="KW-0325">Glycoprotein</keyword>
<evidence type="ECO:0000256" key="8">
    <source>
        <dbReference type="ARBA" id="ARBA00023277"/>
    </source>
</evidence>
<name>A0A0K6GAQ2_9AGAM</name>
<dbReference type="PRINTS" id="PR00133">
    <property type="entry name" value="GLHYDRLASE3"/>
</dbReference>
<evidence type="ECO:0000259" key="12">
    <source>
        <dbReference type="SMART" id="SM01217"/>
    </source>
</evidence>
<sequence>MLPVFSLSVPLLLAQHVWGAEPNQPSNTARTWTESHDLAKTFVSKLTLEQKVNITTGVGWEVERCVGNIAAQPEISWPGLCLQDGPLGIRFADRVTAFPAGINAGATWDRDMIRRWGKAMGREFKAKGVHVALGPMMNLGRVAAGGRNWEGFGADPYHVGESAYETIIGIQNEGVQACAKHYINNEQERYRYTSSSNVDDRTQHELYAHPFLRSVMAGVASVMCSYINGTWACENDYTQNVILKYQMGFRGYIMSDWQATRSTISAARGLDMTMPGDVTFNSGDSYFGANLTAAVKDGRITEDRVTDMAERIVAAWYLVGQDKGYPEVSFDSFRPLDPFNKHVDVQEDHYKLVREMGAASTVLLKNVNGTLPLKKPITMTLIGSDAGPSQRGPNGYADRGGLDGTLAMGWGSGTVLARVQRRKGHVPPSRSPLISGSECGNTAEFPYLISPLEALQARAKADHTTFGWWLNDWDTAGAATAAANKDVALVFIASDSGEVDIIVDGNEGDRNNLTAWNNGDELVKAVAAVNKNTVVVVHSVGPLILEPWVDHPNVTAILWTGLPGQESGNSLVDVVYGDVNPSAKLPYTIAKKSEDYSAQVIYSDSSVEPQIPYTEGLLIDYRWFDFKNIEPRYEFGFGLSYTTFEYSNLKVARASDALTKELIWWDGGVSANKTGASIETWLHDPLFQVSFTIKNTGKVAGSEVAQLYINPPAGANEPPSVMRGFEKVQLNPGESKSVDMILSRYDLSIWDVVRQGWAEMNGTVGVWVGSSSRDQRLNGTIF</sequence>
<evidence type="ECO:0000313" key="13">
    <source>
        <dbReference type="EMBL" id="CUA75546.1"/>
    </source>
</evidence>
<keyword evidence="5" id="KW-0378">Hydrolase</keyword>
<evidence type="ECO:0000256" key="10">
    <source>
        <dbReference type="ARBA" id="ARBA00023326"/>
    </source>
</evidence>
<dbReference type="PANTHER" id="PTHR42715">
    <property type="entry name" value="BETA-GLUCOSIDASE"/>
    <property type="match status" value="1"/>
</dbReference>
<keyword evidence="14" id="KW-1185">Reference proteome</keyword>
<dbReference type="InterPro" id="IPR036881">
    <property type="entry name" value="Glyco_hydro_3_C_sf"/>
</dbReference>
<dbReference type="GO" id="GO:0008422">
    <property type="term" value="F:beta-glucosidase activity"/>
    <property type="evidence" value="ECO:0007669"/>
    <property type="project" value="UniProtKB-EC"/>
</dbReference>
<dbReference type="InterPro" id="IPR026891">
    <property type="entry name" value="Fn3-like"/>
</dbReference>
<feature type="signal peptide" evidence="11">
    <location>
        <begin position="1"/>
        <end position="19"/>
    </location>
</feature>
<keyword evidence="10" id="KW-0624">Polysaccharide degradation</keyword>
<reference evidence="13 14" key="1">
    <citation type="submission" date="2015-07" db="EMBL/GenBank/DDBJ databases">
        <authorList>
            <person name="Noorani M."/>
        </authorList>
    </citation>
    <scope>NUCLEOTIDE SEQUENCE [LARGE SCALE GENOMIC DNA]</scope>
    <source>
        <strain evidence="13">BBA 69670</strain>
    </source>
</reference>
<proteinExistence type="inferred from homology"/>
<dbReference type="InterPro" id="IPR001764">
    <property type="entry name" value="Glyco_hydro_3_N"/>
</dbReference>
<dbReference type="Gene3D" id="2.60.40.10">
    <property type="entry name" value="Immunoglobulins"/>
    <property type="match status" value="1"/>
</dbReference>
<dbReference type="PANTHER" id="PTHR42715:SF2">
    <property type="entry name" value="BETA-GLUCOSIDASE F-RELATED"/>
    <property type="match status" value="1"/>
</dbReference>
<gene>
    <name evidence="13" type="primary">bgl1</name>
    <name evidence="13" type="ORF">RSOLAG22IIIB_05944</name>
</gene>
<evidence type="ECO:0000256" key="7">
    <source>
        <dbReference type="ARBA" id="ARBA00023180"/>
    </source>
</evidence>
<protein>
    <recommendedName>
        <fullName evidence="4">beta-glucosidase</fullName>
        <ecNumber evidence="4">3.2.1.21</ecNumber>
    </recommendedName>
</protein>
<dbReference type="Gene3D" id="3.40.50.1700">
    <property type="entry name" value="Glycoside hydrolase family 3 C-terminal domain"/>
    <property type="match status" value="1"/>
</dbReference>
<evidence type="ECO:0000256" key="4">
    <source>
        <dbReference type="ARBA" id="ARBA00012744"/>
    </source>
</evidence>
<evidence type="ECO:0000256" key="1">
    <source>
        <dbReference type="ARBA" id="ARBA00000448"/>
    </source>
</evidence>
<evidence type="ECO:0000313" key="14">
    <source>
        <dbReference type="Proteomes" id="UP000044841"/>
    </source>
</evidence>
<accession>A0A0K6GAQ2</accession>
<comment type="catalytic activity">
    <reaction evidence="1">
        <text>Hydrolysis of terminal, non-reducing beta-D-glucosyl residues with release of beta-D-glucose.</text>
        <dbReference type="EC" id="3.2.1.21"/>
    </reaction>
</comment>
<comment type="pathway">
    <text evidence="2">Glycan metabolism; cellulose degradation.</text>
</comment>
<dbReference type="SUPFAM" id="SSF52279">
    <property type="entry name" value="Beta-D-glucan exohydrolase, C-terminal domain"/>
    <property type="match status" value="1"/>
</dbReference>
<dbReference type="InterPro" id="IPR002772">
    <property type="entry name" value="Glyco_hydro_3_C"/>
</dbReference>
<evidence type="ECO:0000256" key="2">
    <source>
        <dbReference type="ARBA" id="ARBA00004987"/>
    </source>
</evidence>
<dbReference type="AlphaFoldDB" id="A0A0K6GAQ2"/>
<feature type="domain" description="Fibronectin type III-like" evidence="12">
    <location>
        <begin position="703"/>
        <end position="772"/>
    </location>
</feature>
<dbReference type="EC" id="3.2.1.21" evidence="4"/>
<dbReference type="InterPro" id="IPR013783">
    <property type="entry name" value="Ig-like_fold"/>
</dbReference>
<keyword evidence="9" id="KW-0326">Glycosidase</keyword>
<evidence type="ECO:0000256" key="6">
    <source>
        <dbReference type="ARBA" id="ARBA00023001"/>
    </source>
</evidence>
<keyword evidence="8" id="KW-0119">Carbohydrate metabolism</keyword>
<dbReference type="Proteomes" id="UP000044841">
    <property type="component" value="Unassembled WGS sequence"/>
</dbReference>
<keyword evidence="11" id="KW-0732">Signal</keyword>
<dbReference type="InterPro" id="IPR017853">
    <property type="entry name" value="GH"/>
</dbReference>
<dbReference type="FunFam" id="3.20.20.300:FF:000002">
    <property type="entry name" value="Probable beta-glucosidase"/>
    <property type="match status" value="1"/>
</dbReference>
<feature type="chain" id="PRO_5005503218" description="beta-glucosidase" evidence="11">
    <location>
        <begin position="20"/>
        <end position="782"/>
    </location>
</feature>
<keyword evidence="6" id="KW-0136">Cellulose degradation</keyword>
<dbReference type="EMBL" id="CYGV01001567">
    <property type="protein sequence ID" value="CUA75546.1"/>
    <property type="molecule type" value="Genomic_DNA"/>
</dbReference>
<dbReference type="InterPro" id="IPR050288">
    <property type="entry name" value="Cellulose_deg_GH3"/>
</dbReference>
<dbReference type="Pfam" id="PF00933">
    <property type="entry name" value="Glyco_hydro_3"/>
    <property type="match status" value="1"/>
</dbReference>
<evidence type="ECO:0000256" key="9">
    <source>
        <dbReference type="ARBA" id="ARBA00023295"/>
    </source>
</evidence>
<dbReference type="Pfam" id="PF14310">
    <property type="entry name" value="Fn3-like"/>
    <property type="match status" value="1"/>
</dbReference>
<organism evidence="13 14">
    <name type="scientific">Rhizoctonia solani</name>
    <dbReference type="NCBI Taxonomy" id="456999"/>
    <lineage>
        <taxon>Eukaryota</taxon>
        <taxon>Fungi</taxon>
        <taxon>Dikarya</taxon>
        <taxon>Basidiomycota</taxon>
        <taxon>Agaricomycotina</taxon>
        <taxon>Agaricomycetes</taxon>
        <taxon>Cantharellales</taxon>
        <taxon>Ceratobasidiaceae</taxon>
        <taxon>Rhizoctonia</taxon>
    </lineage>
</organism>
<evidence type="ECO:0000256" key="5">
    <source>
        <dbReference type="ARBA" id="ARBA00022801"/>
    </source>
</evidence>
<dbReference type="InterPro" id="IPR036962">
    <property type="entry name" value="Glyco_hydro_3_N_sf"/>
</dbReference>
<dbReference type="SUPFAM" id="SSF51445">
    <property type="entry name" value="(Trans)glycosidases"/>
    <property type="match status" value="1"/>
</dbReference>